<dbReference type="STRING" id="1873176.BFN67_21560"/>
<dbReference type="AlphaFoldDB" id="A0A1V8RMY7"/>
<organism evidence="2 3">
    <name type="scientific">Manganibacter manganicus</name>
    <dbReference type="NCBI Taxonomy" id="1873176"/>
    <lineage>
        <taxon>Bacteria</taxon>
        <taxon>Pseudomonadati</taxon>
        <taxon>Pseudomonadota</taxon>
        <taxon>Alphaproteobacteria</taxon>
        <taxon>Hyphomicrobiales</taxon>
        <taxon>Phyllobacteriaceae</taxon>
        <taxon>Manganibacter</taxon>
    </lineage>
</organism>
<feature type="chain" id="PRO_5012190091" evidence="1">
    <location>
        <begin position="27"/>
        <end position="151"/>
    </location>
</feature>
<dbReference type="EMBL" id="MDET01000028">
    <property type="protein sequence ID" value="OQM74548.1"/>
    <property type="molecule type" value="Genomic_DNA"/>
</dbReference>
<name>A0A1V8RMY7_9HYPH</name>
<accession>A0A1V8RMY7</accession>
<evidence type="ECO:0000256" key="1">
    <source>
        <dbReference type="SAM" id="SignalP"/>
    </source>
</evidence>
<protein>
    <submittedName>
        <fullName evidence="2">CopG family transcriptional regulator</fullName>
    </submittedName>
</protein>
<dbReference type="Pfam" id="PF04214">
    <property type="entry name" value="DUF411"/>
    <property type="match status" value="1"/>
</dbReference>
<dbReference type="InterPro" id="IPR036249">
    <property type="entry name" value="Thioredoxin-like_sf"/>
</dbReference>
<proteinExistence type="predicted"/>
<evidence type="ECO:0000313" key="3">
    <source>
        <dbReference type="Proteomes" id="UP000191905"/>
    </source>
</evidence>
<comment type="caution">
    <text evidence="2">The sequence shown here is derived from an EMBL/GenBank/DDBJ whole genome shotgun (WGS) entry which is preliminary data.</text>
</comment>
<sequence length="151" mass="16250">MERKMPMLRILALATFLSASLSAVEAGELHKALLYKNPQCSCCEGYADYLRQNGFDVEVKPTNDLAEISSKAGVPADFQGCHTMFIDGYVVDGHVPVKIVEKLLNEHPAIAGISLPGMPMGSPGMVGEKTEPFTVYAVTKDGKAPTVYATE</sequence>
<dbReference type="Proteomes" id="UP000191905">
    <property type="component" value="Unassembled WGS sequence"/>
</dbReference>
<gene>
    <name evidence="2" type="ORF">BFN67_21560</name>
</gene>
<evidence type="ECO:0000313" key="2">
    <source>
        <dbReference type="EMBL" id="OQM74548.1"/>
    </source>
</evidence>
<dbReference type="InterPro" id="IPR007332">
    <property type="entry name" value="DUF411"/>
</dbReference>
<dbReference type="SUPFAM" id="SSF52833">
    <property type="entry name" value="Thioredoxin-like"/>
    <property type="match status" value="1"/>
</dbReference>
<keyword evidence="3" id="KW-1185">Reference proteome</keyword>
<feature type="signal peptide" evidence="1">
    <location>
        <begin position="1"/>
        <end position="26"/>
    </location>
</feature>
<reference evidence="2 3" key="1">
    <citation type="journal article" date="2016" name="Int. J. Syst. Evol. Microbiol.">
        <title>Pseudaminobacter manganicus sp. nov., isolated from sludge of a manganese mine.</title>
        <authorList>
            <person name="Li J."/>
            <person name="Huang J."/>
            <person name="Liao S."/>
            <person name="Wang G."/>
        </authorList>
    </citation>
    <scope>NUCLEOTIDE SEQUENCE [LARGE SCALE GENOMIC DNA]</scope>
    <source>
        <strain evidence="2 3">JH-7</strain>
    </source>
</reference>
<keyword evidence="1" id="KW-0732">Signal</keyword>